<keyword evidence="2" id="KW-0732">Signal</keyword>
<reference evidence="4 5" key="1">
    <citation type="journal article" date="2022" name="G3 (Bethesda)">
        <title>Enemy or ally: a genomic approach to elucidate the lifestyle of Phyllosticta citrichinaensis.</title>
        <authorList>
            <person name="Buijs V.A."/>
            <person name="Groenewald J.Z."/>
            <person name="Haridas S."/>
            <person name="LaButti K.M."/>
            <person name="Lipzen A."/>
            <person name="Martin F.M."/>
            <person name="Barry K."/>
            <person name="Grigoriev I.V."/>
            <person name="Crous P.W."/>
            <person name="Seidl M.F."/>
        </authorList>
    </citation>
    <scope>NUCLEOTIDE SEQUENCE [LARGE SCALE GENOMIC DNA]</scope>
    <source>
        <strain evidence="4 5">CBS 129764</strain>
    </source>
</reference>
<accession>A0ABR1XHD7</accession>
<feature type="signal peptide" evidence="2">
    <location>
        <begin position="1"/>
        <end position="28"/>
    </location>
</feature>
<sequence>MSSRKSPPIHTPLLLLLTLLTLLATTQAAASSSSSSFTSTTTTTTAATSASSSSTLSPAPGTSGFTYAGCWNETTGYAQGGNVRALAGGSMASDTTLTAAKCFEFCGDGSQYAGLEYGQECWCAPYLSALSTQLPDSACDIPCKGANKTACGGSLTLTLYNRTGKGGSDKSGAVGRGVGWSAAAAVGAVWFAIAWGMGV</sequence>
<dbReference type="PROSITE" id="PS51212">
    <property type="entry name" value="WSC"/>
    <property type="match status" value="1"/>
</dbReference>
<evidence type="ECO:0000313" key="5">
    <source>
        <dbReference type="Proteomes" id="UP001456524"/>
    </source>
</evidence>
<dbReference type="PANTHER" id="PTHR45964">
    <property type="entry name" value="WSCD FAMILY MEMBER CG9164"/>
    <property type="match status" value="1"/>
</dbReference>
<evidence type="ECO:0000313" key="4">
    <source>
        <dbReference type="EMBL" id="KAK8154737.1"/>
    </source>
</evidence>
<gene>
    <name evidence="4" type="ORF">IWX90DRAFT_64404</name>
</gene>
<name>A0ABR1XHD7_9PEZI</name>
<keyword evidence="5" id="KW-1185">Reference proteome</keyword>
<evidence type="ECO:0000256" key="2">
    <source>
        <dbReference type="SAM" id="SignalP"/>
    </source>
</evidence>
<feature type="domain" description="WSC" evidence="3">
    <location>
        <begin position="64"/>
        <end position="163"/>
    </location>
</feature>
<feature type="chain" id="PRO_5045751692" evidence="2">
    <location>
        <begin position="29"/>
        <end position="199"/>
    </location>
</feature>
<dbReference type="Pfam" id="PF01822">
    <property type="entry name" value="WSC"/>
    <property type="match status" value="1"/>
</dbReference>
<keyword evidence="1" id="KW-0677">Repeat</keyword>
<comment type="caution">
    <text evidence="4">The sequence shown here is derived from an EMBL/GenBank/DDBJ whole genome shotgun (WGS) entry which is preliminary data.</text>
</comment>
<dbReference type="InterPro" id="IPR002889">
    <property type="entry name" value="WSC_carb-bd"/>
</dbReference>
<dbReference type="EMBL" id="JBBWUH010000011">
    <property type="protein sequence ID" value="KAK8154737.1"/>
    <property type="molecule type" value="Genomic_DNA"/>
</dbReference>
<dbReference type="PANTHER" id="PTHR45964:SF5">
    <property type="entry name" value="WSCD FAMILY MEMBER CG9164"/>
    <property type="match status" value="1"/>
</dbReference>
<evidence type="ECO:0000259" key="3">
    <source>
        <dbReference type="PROSITE" id="PS51212"/>
    </source>
</evidence>
<proteinExistence type="predicted"/>
<dbReference type="InterPro" id="IPR051589">
    <property type="entry name" value="Sialate-O-sulfotransferase"/>
</dbReference>
<evidence type="ECO:0000256" key="1">
    <source>
        <dbReference type="ARBA" id="ARBA00022737"/>
    </source>
</evidence>
<dbReference type="Proteomes" id="UP001456524">
    <property type="component" value="Unassembled WGS sequence"/>
</dbReference>
<organism evidence="4 5">
    <name type="scientific">Phyllosticta citrichinensis</name>
    <dbReference type="NCBI Taxonomy" id="1130410"/>
    <lineage>
        <taxon>Eukaryota</taxon>
        <taxon>Fungi</taxon>
        <taxon>Dikarya</taxon>
        <taxon>Ascomycota</taxon>
        <taxon>Pezizomycotina</taxon>
        <taxon>Dothideomycetes</taxon>
        <taxon>Dothideomycetes incertae sedis</taxon>
        <taxon>Botryosphaeriales</taxon>
        <taxon>Phyllostictaceae</taxon>
        <taxon>Phyllosticta</taxon>
    </lineage>
</organism>
<dbReference type="SMART" id="SM00321">
    <property type="entry name" value="WSC"/>
    <property type="match status" value="1"/>
</dbReference>
<protein>
    <submittedName>
        <fullName evidence="4">WSC domain-containing protein</fullName>
    </submittedName>
</protein>